<dbReference type="InterPro" id="IPR020891">
    <property type="entry name" value="UPF0758_CS"/>
</dbReference>
<keyword evidence="2" id="KW-0479">Metal-binding</keyword>
<evidence type="ECO:0000256" key="1">
    <source>
        <dbReference type="ARBA" id="ARBA00022670"/>
    </source>
</evidence>
<name>A0A4Y8ZLM8_9SPHN</name>
<dbReference type="OrthoDB" id="152963at2"/>
<feature type="domain" description="MPN" evidence="6">
    <location>
        <begin position="5"/>
        <end position="126"/>
    </location>
</feature>
<evidence type="ECO:0000313" key="8">
    <source>
        <dbReference type="Proteomes" id="UP000298213"/>
    </source>
</evidence>
<dbReference type="InterPro" id="IPR037518">
    <property type="entry name" value="MPN"/>
</dbReference>
<proteinExistence type="predicted"/>
<keyword evidence="8" id="KW-1185">Reference proteome</keyword>
<dbReference type="InterPro" id="IPR025657">
    <property type="entry name" value="RadC_JAB"/>
</dbReference>
<accession>A0A4Y8ZLM8</accession>
<sequence>MDMKVIATAEDAAQLLAATWPDGAAETIAVLHLDSEGRMLGRSEHPGDADAVDLPLRAIIAEALRLDASGMIVAHNHPSGDPTPSSEDVEATRILAETARRLDIRLVDHLIFGGDGCSSFRALGLL</sequence>
<dbReference type="AlphaFoldDB" id="A0A4Y8ZLM8"/>
<dbReference type="GO" id="GO:0008237">
    <property type="term" value="F:metallopeptidase activity"/>
    <property type="evidence" value="ECO:0007669"/>
    <property type="project" value="UniProtKB-KW"/>
</dbReference>
<keyword evidence="3" id="KW-0378">Hydrolase</keyword>
<comment type="caution">
    <text evidence="7">The sequence shown here is derived from an EMBL/GenBank/DDBJ whole genome shotgun (WGS) entry which is preliminary data.</text>
</comment>
<keyword evidence="4" id="KW-0862">Zinc</keyword>
<dbReference type="PROSITE" id="PS50249">
    <property type="entry name" value="MPN"/>
    <property type="match status" value="1"/>
</dbReference>
<dbReference type="Gene3D" id="3.40.140.10">
    <property type="entry name" value="Cytidine Deaminase, domain 2"/>
    <property type="match status" value="1"/>
</dbReference>
<evidence type="ECO:0000313" key="7">
    <source>
        <dbReference type="EMBL" id="TFI56908.1"/>
    </source>
</evidence>
<dbReference type="PROSITE" id="PS01302">
    <property type="entry name" value="UPF0758"/>
    <property type="match status" value="1"/>
</dbReference>
<evidence type="ECO:0000256" key="3">
    <source>
        <dbReference type="ARBA" id="ARBA00022801"/>
    </source>
</evidence>
<dbReference type="Proteomes" id="UP000298213">
    <property type="component" value="Unassembled WGS sequence"/>
</dbReference>
<reference evidence="7 8" key="1">
    <citation type="submission" date="2019-03" db="EMBL/GenBank/DDBJ databases">
        <title>Genome sequence of Sphingomonas sp. 17J27-24.</title>
        <authorList>
            <person name="Kim M."/>
            <person name="Maeng S."/>
            <person name="Sathiyaraj S."/>
        </authorList>
    </citation>
    <scope>NUCLEOTIDE SEQUENCE [LARGE SCALE GENOMIC DNA]</scope>
    <source>
        <strain evidence="7 8">17J27-24</strain>
    </source>
</reference>
<gene>
    <name evidence="7" type="ORF">E2493_17735</name>
</gene>
<dbReference type="GO" id="GO:0006508">
    <property type="term" value="P:proteolysis"/>
    <property type="evidence" value="ECO:0007669"/>
    <property type="project" value="UniProtKB-KW"/>
</dbReference>
<dbReference type="EMBL" id="SPDV01000046">
    <property type="protein sequence ID" value="TFI56908.1"/>
    <property type="molecule type" value="Genomic_DNA"/>
</dbReference>
<dbReference type="InterPro" id="IPR001405">
    <property type="entry name" value="UPF0758"/>
</dbReference>
<keyword evidence="1" id="KW-0645">Protease</keyword>
<evidence type="ECO:0000256" key="4">
    <source>
        <dbReference type="ARBA" id="ARBA00022833"/>
    </source>
</evidence>
<dbReference type="Pfam" id="PF04002">
    <property type="entry name" value="RadC"/>
    <property type="match status" value="1"/>
</dbReference>
<keyword evidence="5" id="KW-0482">Metalloprotease</keyword>
<protein>
    <submittedName>
        <fullName evidence="7">DNA repair protein</fullName>
    </submittedName>
</protein>
<dbReference type="PANTHER" id="PTHR30471">
    <property type="entry name" value="DNA REPAIR PROTEIN RADC"/>
    <property type="match status" value="1"/>
</dbReference>
<evidence type="ECO:0000256" key="2">
    <source>
        <dbReference type="ARBA" id="ARBA00022723"/>
    </source>
</evidence>
<dbReference type="GO" id="GO:0046872">
    <property type="term" value="F:metal ion binding"/>
    <property type="evidence" value="ECO:0007669"/>
    <property type="project" value="UniProtKB-KW"/>
</dbReference>
<dbReference type="SUPFAM" id="SSF102712">
    <property type="entry name" value="JAB1/MPN domain"/>
    <property type="match status" value="1"/>
</dbReference>
<evidence type="ECO:0000259" key="6">
    <source>
        <dbReference type="PROSITE" id="PS50249"/>
    </source>
</evidence>
<organism evidence="7 8">
    <name type="scientific">Sphingomonas parva</name>
    <dbReference type="NCBI Taxonomy" id="2555898"/>
    <lineage>
        <taxon>Bacteria</taxon>
        <taxon>Pseudomonadati</taxon>
        <taxon>Pseudomonadota</taxon>
        <taxon>Alphaproteobacteria</taxon>
        <taxon>Sphingomonadales</taxon>
        <taxon>Sphingomonadaceae</taxon>
        <taxon>Sphingomonas</taxon>
    </lineage>
</organism>
<dbReference type="PANTHER" id="PTHR30471:SF3">
    <property type="entry name" value="UPF0758 PROTEIN YEES-RELATED"/>
    <property type="match status" value="1"/>
</dbReference>
<evidence type="ECO:0000256" key="5">
    <source>
        <dbReference type="ARBA" id="ARBA00023049"/>
    </source>
</evidence>